<evidence type="ECO:0000313" key="4">
    <source>
        <dbReference type="Proteomes" id="UP001180845"/>
    </source>
</evidence>
<reference evidence="3" key="1">
    <citation type="submission" date="2023-07" db="EMBL/GenBank/DDBJ databases">
        <title>Sequencing the genomes of 1000 actinobacteria strains.</title>
        <authorList>
            <person name="Klenk H.-P."/>
        </authorList>
    </citation>
    <scope>NUCLEOTIDE SEQUENCE</scope>
    <source>
        <strain evidence="3">DSM 45977</strain>
    </source>
</reference>
<dbReference type="AlphaFoldDB" id="A0AAE3ZBN6"/>
<dbReference type="EMBL" id="JAVDXW010000001">
    <property type="protein sequence ID" value="MDR7300277.1"/>
    <property type="molecule type" value="Genomic_DNA"/>
</dbReference>
<name>A0AAE3ZBN6_9ACTN</name>
<evidence type="ECO:0000256" key="1">
    <source>
        <dbReference type="SAM" id="MobiDB-lite"/>
    </source>
</evidence>
<gene>
    <name evidence="3" type="ORF">JOF55_000458</name>
</gene>
<feature type="region of interest" description="Disordered" evidence="1">
    <location>
        <begin position="91"/>
        <end position="110"/>
    </location>
</feature>
<dbReference type="RefSeq" id="WP_310268777.1">
    <property type="nucleotide sequence ID" value="NZ_JAVDXW010000001.1"/>
</dbReference>
<feature type="compositionally biased region" description="Basic and acidic residues" evidence="1">
    <location>
        <begin position="91"/>
        <end position="109"/>
    </location>
</feature>
<dbReference type="PANTHER" id="PTHR35585:SF1">
    <property type="entry name" value="HHE DOMAIN PROTEIN (AFU_ORTHOLOGUE AFUA_4G00730)"/>
    <property type="match status" value="1"/>
</dbReference>
<dbReference type="PANTHER" id="PTHR35585">
    <property type="entry name" value="HHE DOMAIN PROTEIN (AFU_ORTHOLOGUE AFUA_4G00730)"/>
    <property type="match status" value="1"/>
</dbReference>
<sequence>MPSRQQVRELLDQGLDYRSIGERLGIPAGQAHLIATGVPADGGDTLPTGDRQRSGAQPAGQALANPPAENPTSKERVRRWIRSRVRADPQLREATARREEKSERFREPDEGGATVVLTREHNRIAAMIKELKTLPGHSTGGSAEQIAQRGELVGSITAMLNRHETIENEHFWPAVRRALPDGDRWADGAAQRQQQEQETLSALGEHAADSEEFDQLVGRLISQSHQHAAYQDHLFLELRRVMSAEELESLGEVLRQVTNQDSSR</sequence>
<evidence type="ECO:0000259" key="2">
    <source>
        <dbReference type="Pfam" id="PF01814"/>
    </source>
</evidence>
<comment type="caution">
    <text evidence="3">The sequence shown here is derived from an EMBL/GenBank/DDBJ whole genome shotgun (WGS) entry which is preliminary data.</text>
</comment>
<feature type="region of interest" description="Disordered" evidence="1">
    <location>
        <begin position="35"/>
        <end position="76"/>
    </location>
</feature>
<protein>
    <recommendedName>
        <fullName evidence="2">Hemerythrin-like domain-containing protein</fullName>
    </recommendedName>
</protein>
<keyword evidence="4" id="KW-1185">Reference proteome</keyword>
<dbReference type="InterPro" id="IPR012312">
    <property type="entry name" value="Hemerythrin-like"/>
</dbReference>
<feature type="domain" description="Hemerythrin-like" evidence="2">
    <location>
        <begin position="116"/>
        <end position="236"/>
    </location>
</feature>
<evidence type="ECO:0000313" key="3">
    <source>
        <dbReference type="EMBL" id="MDR7300277.1"/>
    </source>
</evidence>
<dbReference type="Pfam" id="PF01814">
    <property type="entry name" value="Hemerythrin"/>
    <property type="match status" value="1"/>
</dbReference>
<dbReference type="Proteomes" id="UP001180845">
    <property type="component" value="Unassembled WGS sequence"/>
</dbReference>
<accession>A0AAE3ZBN6</accession>
<proteinExistence type="predicted"/>
<dbReference type="Gene3D" id="1.20.120.520">
    <property type="entry name" value="nmb1532 protein domain like"/>
    <property type="match status" value="1"/>
</dbReference>
<organism evidence="3 4">
    <name type="scientific">Haloactinomyces albus</name>
    <dbReference type="NCBI Taxonomy" id="1352928"/>
    <lineage>
        <taxon>Bacteria</taxon>
        <taxon>Bacillati</taxon>
        <taxon>Actinomycetota</taxon>
        <taxon>Actinomycetes</taxon>
        <taxon>Actinopolysporales</taxon>
        <taxon>Actinopolysporaceae</taxon>
        <taxon>Haloactinomyces</taxon>
    </lineage>
</organism>